<evidence type="ECO:0000313" key="5">
    <source>
        <dbReference type="EMBL" id="MET4716225.1"/>
    </source>
</evidence>
<dbReference type="PROSITE" id="PS01124">
    <property type="entry name" value="HTH_ARAC_FAMILY_2"/>
    <property type="match status" value="1"/>
</dbReference>
<keyword evidence="6" id="KW-1185">Reference proteome</keyword>
<dbReference type="GeneID" id="93216797"/>
<keyword evidence="1" id="KW-0805">Transcription regulation</keyword>
<evidence type="ECO:0000259" key="4">
    <source>
        <dbReference type="PROSITE" id="PS01124"/>
    </source>
</evidence>
<dbReference type="PANTHER" id="PTHR47893:SF1">
    <property type="entry name" value="REGULATORY PROTEIN PCHR"/>
    <property type="match status" value="1"/>
</dbReference>
<dbReference type="InterPro" id="IPR053142">
    <property type="entry name" value="PchR_regulatory_protein"/>
</dbReference>
<name>A0ABV2RH13_BRAJP</name>
<dbReference type="Gene3D" id="1.10.10.60">
    <property type="entry name" value="Homeodomain-like"/>
    <property type="match status" value="1"/>
</dbReference>
<dbReference type="InterPro" id="IPR018060">
    <property type="entry name" value="HTH_AraC"/>
</dbReference>
<dbReference type="InterPro" id="IPR009057">
    <property type="entry name" value="Homeodomain-like_sf"/>
</dbReference>
<evidence type="ECO:0000256" key="1">
    <source>
        <dbReference type="ARBA" id="ARBA00023015"/>
    </source>
</evidence>
<dbReference type="RefSeq" id="WP_253586901.1">
    <property type="nucleotide sequence ID" value="NZ_CP169753.1"/>
</dbReference>
<protein>
    <submittedName>
        <fullName evidence="5">Transcriptional regulator GlxA family with amidase domain</fullName>
    </submittedName>
</protein>
<organism evidence="5 6">
    <name type="scientific">Bradyrhizobium japonicum</name>
    <dbReference type="NCBI Taxonomy" id="375"/>
    <lineage>
        <taxon>Bacteria</taxon>
        <taxon>Pseudomonadati</taxon>
        <taxon>Pseudomonadota</taxon>
        <taxon>Alphaproteobacteria</taxon>
        <taxon>Hyphomicrobiales</taxon>
        <taxon>Nitrobacteraceae</taxon>
        <taxon>Bradyrhizobium</taxon>
    </lineage>
</organism>
<evidence type="ECO:0000313" key="6">
    <source>
        <dbReference type="Proteomes" id="UP001549291"/>
    </source>
</evidence>
<dbReference type="SUPFAM" id="SSF46689">
    <property type="entry name" value="Homeodomain-like"/>
    <property type="match status" value="1"/>
</dbReference>
<dbReference type="Pfam" id="PF12833">
    <property type="entry name" value="HTH_18"/>
    <property type="match status" value="1"/>
</dbReference>
<evidence type="ECO:0000256" key="3">
    <source>
        <dbReference type="ARBA" id="ARBA00023163"/>
    </source>
</evidence>
<keyword evidence="3" id="KW-0804">Transcription</keyword>
<reference evidence="5 6" key="1">
    <citation type="submission" date="2024-06" db="EMBL/GenBank/DDBJ databases">
        <title>Genomic Encyclopedia of Type Strains, Phase V (KMG-V): Genome sequencing to study the core and pangenomes of soil and plant-associated prokaryotes.</title>
        <authorList>
            <person name="Whitman W."/>
        </authorList>
    </citation>
    <scope>NUCLEOTIDE SEQUENCE [LARGE SCALE GENOMIC DNA]</scope>
    <source>
        <strain evidence="5 6">USDA 160</strain>
    </source>
</reference>
<dbReference type="EMBL" id="JBEPTQ010000001">
    <property type="protein sequence ID" value="MET4716225.1"/>
    <property type="molecule type" value="Genomic_DNA"/>
</dbReference>
<keyword evidence="2" id="KW-0238">DNA-binding</keyword>
<dbReference type="InterPro" id="IPR018062">
    <property type="entry name" value="HTH_AraC-typ_CS"/>
</dbReference>
<gene>
    <name evidence="5" type="ORF">ABIF63_000328</name>
</gene>
<proteinExistence type="predicted"/>
<dbReference type="PANTHER" id="PTHR47893">
    <property type="entry name" value="REGULATORY PROTEIN PCHR"/>
    <property type="match status" value="1"/>
</dbReference>
<accession>A0ABV2RH13</accession>
<sequence length="129" mass="14780">MDGSTTRRQHHLVKQAKKRVLADLQNPPSIAALCRRLGIGYRTLLRAFENVHGVSPLQYFQMLRLARVRRALMSARSLSVIVAKTATRFGFRQLGRFSVEYRTVFGESPSETLRHAVHGHERRRRVSKG</sequence>
<comment type="caution">
    <text evidence="5">The sequence shown here is derived from an EMBL/GenBank/DDBJ whole genome shotgun (WGS) entry which is preliminary data.</text>
</comment>
<evidence type="ECO:0000256" key="2">
    <source>
        <dbReference type="ARBA" id="ARBA00023125"/>
    </source>
</evidence>
<dbReference type="PROSITE" id="PS00041">
    <property type="entry name" value="HTH_ARAC_FAMILY_1"/>
    <property type="match status" value="1"/>
</dbReference>
<dbReference type="SMART" id="SM00342">
    <property type="entry name" value="HTH_ARAC"/>
    <property type="match status" value="1"/>
</dbReference>
<dbReference type="Proteomes" id="UP001549291">
    <property type="component" value="Unassembled WGS sequence"/>
</dbReference>
<feature type="domain" description="HTH araC/xylS-type" evidence="4">
    <location>
        <begin position="14"/>
        <end position="115"/>
    </location>
</feature>